<evidence type="ECO:0000313" key="7">
    <source>
        <dbReference type="EMBL" id="KAF5735404.1"/>
    </source>
</evidence>
<keyword evidence="8" id="KW-1185">Reference proteome</keyword>
<comment type="similarity">
    <text evidence="2 6">Belongs to the plant self-incompatibility (S1) protein family.</text>
</comment>
<dbReference type="Pfam" id="PF05938">
    <property type="entry name" value="Self-incomp_S1"/>
    <property type="match status" value="1"/>
</dbReference>
<dbReference type="GO" id="GO:0005576">
    <property type="term" value="C:extracellular region"/>
    <property type="evidence" value="ECO:0007669"/>
    <property type="project" value="UniProtKB-SubCell"/>
</dbReference>
<evidence type="ECO:0000256" key="2">
    <source>
        <dbReference type="ARBA" id="ARBA00005581"/>
    </source>
</evidence>
<dbReference type="InParanoid" id="A0A7J7CMV8"/>
<sequence>MKSFTKHLILLLVSISISFCISVCDAFWPVKTHVHVNNRLDDPKENFNIHCLSGDDDLGEHQVTHQQDYHFAFTPNFIGTTLFHCTFSWPGQFHKFDIYKATRDGCTTCKWDIYSTGPYRSLACGIFFHLVVRFEVLRR</sequence>
<dbReference type="PANTHER" id="PTHR31232">
    <property type="match status" value="1"/>
</dbReference>
<reference evidence="7 8" key="1">
    <citation type="journal article" date="2020" name="Nat. Commun.">
        <title>Genome of Tripterygium wilfordii and identification of cytochrome P450 involved in triptolide biosynthesis.</title>
        <authorList>
            <person name="Tu L."/>
            <person name="Su P."/>
            <person name="Zhang Z."/>
            <person name="Gao L."/>
            <person name="Wang J."/>
            <person name="Hu T."/>
            <person name="Zhou J."/>
            <person name="Zhang Y."/>
            <person name="Zhao Y."/>
            <person name="Liu Y."/>
            <person name="Song Y."/>
            <person name="Tong Y."/>
            <person name="Lu Y."/>
            <person name="Yang J."/>
            <person name="Xu C."/>
            <person name="Jia M."/>
            <person name="Peters R.J."/>
            <person name="Huang L."/>
            <person name="Gao W."/>
        </authorList>
    </citation>
    <scope>NUCLEOTIDE SEQUENCE [LARGE SCALE GENOMIC DNA]</scope>
    <source>
        <strain evidence="8">cv. XIE 37</strain>
        <tissue evidence="7">Leaf</tissue>
    </source>
</reference>
<comment type="caution">
    <text evidence="7">The sequence shown here is derived from an EMBL/GenBank/DDBJ whole genome shotgun (WGS) entry which is preliminary data.</text>
</comment>
<keyword evidence="5 6" id="KW-0732">Signal</keyword>
<evidence type="ECO:0000256" key="6">
    <source>
        <dbReference type="RuleBase" id="RU367044"/>
    </source>
</evidence>
<dbReference type="GO" id="GO:0060320">
    <property type="term" value="P:rejection of self pollen"/>
    <property type="evidence" value="ECO:0007669"/>
    <property type="project" value="UniProtKB-KW"/>
</dbReference>
<organism evidence="7 8">
    <name type="scientific">Tripterygium wilfordii</name>
    <name type="common">Thunder God vine</name>
    <dbReference type="NCBI Taxonomy" id="458696"/>
    <lineage>
        <taxon>Eukaryota</taxon>
        <taxon>Viridiplantae</taxon>
        <taxon>Streptophyta</taxon>
        <taxon>Embryophyta</taxon>
        <taxon>Tracheophyta</taxon>
        <taxon>Spermatophyta</taxon>
        <taxon>Magnoliopsida</taxon>
        <taxon>eudicotyledons</taxon>
        <taxon>Gunneridae</taxon>
        <taxon>Pentapetalae</taxon>
        <taxon>rosids</taxon>
        <taxon>fabids</taxon>
        <taxon>Celastrales</taxon>
        <taxon>Celastraceae</taxon>
        <taxon>Tripterygium</taxon>
    </lineage>
</organism>
<gene>
    <name evidence="7" type="ORF">HS088_TW15G00906</name>
</gene>
<feature type="signal peptide" evidence="6">
    <location>
        <begin position="1"/>
        <end position="26"/>
    </location>
</feature>
<evidence type="ECO:0000256" key="1">
    <source>
        <dbReference type="ARBA" id="ARBA00004613"/>
    </source>
</evidence>
<protein>
    <recommendedName>
        <fullName evidence="6">S-protein homolog</fullName>
    </recommendedName>
</protein>
<dbReference type="Proteomes" id="UP000593562">
    <property type="component" value="Unassembled WGS sequence"/>
</dbReference>
<comment type="subcellular location">
    <subcellularLocation>
        <location evidence="1 6">Secreted</location>
    </subcellularLocation>
</comment>
<keyword evidence="3 6" id="KW-0713">Self-incompatibility</keyword>
<dbReference type="PANTHER" id="PTHR31232:SF43">
    <property type="entry name" value="S-PROTEIN HOMOLOG 29-RELATED"/>
    <property type="match status" value="1"/>
</dbReference>
<dbReference type="EMBL" id="JAAARO010000015">
    <property type="protein sequence ID" value="KAF5735404.1"/>
    <property type="molecule type" value="Genomic_DNA"/>
</dbReference>
<keyword evidence="4 6" id="KW-0964">Secreted</keyword>
<name>A0A7J7CMV8_TRIWF</name>
<evidence type="ECO:0000256" key="5">
    <source>
        <dbReference type="ARBA" id="ARBA00022729"/>
    </source>
</evidence>
<proteinExistence type="inferred from homology"/>
<evidence type="ECO:0000256" key="4">
    <source>
        <dbReference type="ARBA" id="ARBA00022525"/>
    </source>
</evidence>
<feature type="chain" id="PRO_5029940735" description="S-protein homolog" evidence="6">
    <location>
        <begin position="27"/>
        <end position="139"/>
    </location>
</feature>
<dbReference type="AlphaFoldDB" id="A0A7J7CMV8"/>
<dbReference type="InterPro" id="IPR010264">
    <property type="entry name" value="Self-incomp_S1"/>
</dbReference>
<evidence type="ECO:0000313" key="8">
    <source>
        <dbReference type="Proteomes" id="UP000593562"/>
    </source>
</evidence>
<accession>A0A7J7CMV8</accession>
<evidence type="ECO:0000256" key="3">
    <source>
        <dbReference type="ARBA" id="ARBA00022471"/>
    </source>
</evidence>